<dbReference type="Pfam" id="PF08659">
    <property type="entry name" value="KR"/>
    <property type="match status" value="1"/>
</dbReference>
<proteinExistence type="inferred from homology"/>
<name>A0ABR1U6N9_9PEZI</name>
<dbReference type="InterPro" id="IPR016039">
    <property type="entry name" value="Thiolase-like"/>
</dbReference>
<dbReference type="InterPro" id="IPR036291">
    <property type="entry name" value="NAD(P)-bd_dom_sf"/>
</dbReference>
<evidence type="ECO:0000259" key="4">
    <source>
        <dbReference type="Pfam" id="PF00109"/>
    </source>
</evidence>
<evidence type="ECO:0000259" key="6">
    <source>
        <dbReference type="Pfam" id="PF08659"/>
    </source>
</evidence>
<evidence type="ECO:0000256" key="3">
    <source>
        <dbReference type="SAM" id="MobiDB-lite"/>
    </source>
</evidence>
<dbReference type="EMBL" id="JAQQWL010000010">
    <property type="protein sequence ID" value="KAK8054548.1"/>
    <property type="molecule type" value="Genomic_DNA"/>
</dbReference>
<feature type="region of interest" description="Disordered" evidence="3">
    <location>
        <begin position="333"/>
        <end position="356"/>
    </location>
</feature>
<dbReference type="InterPro" id="IPR014031">
    <property type="entry name" value="Ketoacyl_synth_C"/>
</dbReference>
<keyword evidence="8" id="KW-1185">Reference proteome</keyword>
<dbReference type="GeneID" id="92094087"/>
<protein>
    <recommendedName>
        <fullName evidence="9">Polyketide synthase</fullName>
    </recommendedName>
</protein>
<dbReference type="CDD" id="cd00828">
    <property type="entry name" value="elong_cond_enzymes"/>
    <property type="match status" value="1"/>
</dbReference>
<dbReference type="Pfam" id="PF02801">
    <property type="entry name" value="Ketoacyl-synt_C"/>
    <property type="match status" value="1"/>
</dbReference>
<dbReference type="Pfam" id="PF00109">
    <property type="entry name" value="ketoacyl-synt"/>
    <property type="match status" value="1"/>
</dbReference>
<comment type="caution">
    <text evidence="7">The sequence shown here is derived from an EMBL/GenBank/DDBJ whole genome shotgun (WGS) entry which is preliminary data.</text>
</comment>
<gene>
    <name evidence="7" type="ORF">PG994_009615</name>
</gene>
<evidence type="ECO:0008006" key="9">
    <source>
        <dbReference type="Google" id="ProtNLM"/>
    </source>
</evidence>
<feature type="domain" description="Ketoreductase (KR)" evidence="6">
    <location>
        <begin position="32"/>
        <end position="109"/>
    </location>
</feature>
<dbReference type="Proteomes" id="UP001480595">
    <property type="component" value="Unassembled WGS sequence"/>
</dbReference>
<evidence type="ECO:0000313" key="7">
    <source>
        <dbReference type="EMBL" id="KAK8054548.1"/>
    </source>
</evidence>
<organism evidence="7 8">
    <name type="scientific">Apiospora phragmitis</name>
    <dbReference type="NCBI Taxonomy" id="2905665"/>
    <lineage>
        <taxon>Eukaryota</taxon>
        <taxon>Fungi</taxon>
        <taxon>Dikarya</taxon>
        <taxon>Ascomycota</taxon>
        <taxon>Pezizomycotina</taxon>
        <taxon>Sordariomycetes</taxon>
        <taxon>Xylariomycetidae</taxon>
        <taxon>Amphisphaeriales</taxon>
        <taxon>Apiosporaceae</taxon>
        <taxon>Apiospora</taxon>
    </lineage>
</organism>
<keyword evidence="1 2" id="KW-0808">Transferase</keyword>
<dbReference type="SUPFAM" id="SSF53901">
    <property type="entry name" value="Thiolase-like"/>
    <property type="match status" value="2"/>
</dbReference>
<dbReference type="InterPro" id="IPR014030">
    <property type="entry name" value="Ketoacyl_synth_N"/>
</dbReference>
<evidence type="ECO:0000256" key="1">
    <source>
        <dbReference type="ARBA" id="ARBA00022679"/>
    </source>
</evidence>
<feature type="domain" description="Beta-ketoacyl synthase C-terminal" evidence="5">
    <location>
        <begin position="674"/>
        <end position="740"/>
    </location>
</feature>
<dbReference type="InterPro" id="IPR013968">
    <property type="entry name" value="PKS_KR"/>
</dbReference>
<sequence length="818" mass="86825">MLAYQYSLQLTKHYIEALSVGNTSGITFAGTTALVTGAGAGSIGIEVVRGLLSGGTRVIVTTSRTSALAGSVMSQLYKEVGARGSELILLLFNAASKKDVEALVAHIYNSTTSGGTSKSGGLGADLDFVIPFAAIPELGREVDGIDGRSEVAHRAMLTNVLRLMGCIKQQKEKRHYTGRPTTLVLPLSPNHGEFGGDGLYSESKIGLETLFSRYRSEGWGDYPSVVVAVIGWTRGTGLMSANNIVAEGIEKLGVMTFTAGEMAFNILALLTPAVIRQSVSEPVYVDLSGGLIGFAKLKEAIMAIRDEVTGKRRERQAITAERQRQETVIWGSKVASASEKSSPPKPKRSNITQGFPKLSSHQTMTAGLENLVGMVDLSRTTVGKLNQDGLTEMVWIMGLVKHHDGLVDGKPYVGWLDAESGKPVEEADFAARYGERIMSHCDIRTIKPESMDGYESSKKELLHEVVLDHDLPPFETSEAIAQSFQLRHGEKVKIFPSAGASGGSDGNWTMVVQAGAKFLVPKSSGSHNPVAAQLPKGWDAATIAQVDPVTLYALCCASEALFSAGLEDPFELYRHIHVSELGNYLGTGAGPLRSARAMCRDRYRDEPVQGDVLQETFLNSLAAWTNLLLFGSTGPIKTPTGTCATAVESLDSACEVIRARRVKVALGRPSTAAPTLANDKNESAVIHQQMAHLGRAPGHPLPVVCQKALTGHPKGAAGAWMLNGCLQILESGVVPGNRHADDVDAALRAFPHLLYPSEALDVGTAGGGIIKAFMLTSFGFGAEGRHRAWGDAPGPVRGVAGGPVRVVSHRCGKAAASG</sequence>
<accession>A0ABR1U6N9</accession>
<dbReference type="Gene3D" id="3.40.47.10">
    <property type="match status" value="2"/>
</dbReference>
<dbReference type="Gene3D" id="3.40.50.720">
    <property type="entry name" value="NAD(P)-binding Rossmann-like Domain"/>
    <property type="match status" value="1"/>
</dbReference>
<dbReference type="RefSeq" id="XP_066713194.1">
    <property type="nucleotide sequence ID" value="XM_066861024.1"/>
</dbReference>
<feature type="domain" description="Beta-ketoacyl synthase-like N-terminal" evidence="4">
    <location>
        <begin position="543"/>
        <end position="666"/>
    </location>
</feature>
<dbReference type="SUPFAM" id="SSF51735">
    <property type="entry name" value="NAD(P)-binding Rossmann-fold domains"/>
    <property type="match status" value="1"/>
</dbReference>
<dbReference type="InterPro" id="IPR047224">
    <property type="entry name" value="FAS_alpha_su_C"/>
</dbReference>
<evidence type="ECO:0000259" key="5">
    <source>
        <dbReference type="Pfam" id="PF02801"/>
    </source>
</evidence>
<dbReference type="CDD" id="cd08950">
    <property type="entry name" value="KR_fFAS_SDR_c_like"/>
    <property type="match status" value="1"/>
</dbReference>
<comment type="similarity">
    <text evidence="2">Belongs to the thiolase-like superfamily. Beta-ketoacyl-ACP synthases family.</text>
</comment>
<dbReference type="Gene3D" id="3.30.70.2490">
    <property type="match status" value="1"/>
</dbReference>
<reference evidence="7 8" key="1">
    <citation type="submission" date="2023-01" db="EMBL/GenBank/DDBJ databases">
        <title>Analysis of 21 Apiospora genomes using comparative genomics revels a genus with tremendous synthesis potential of carbohydrate active enzymes and secondary metabolites.</title>
        <authorList>
            <person name="Sorensen T."/>
        </authorList>
    </citation>
    <scope>NUCLEOTIDE SEQUENCE [LARGE SCALE GENOMIC DNA]</scope>
    <source>
        <strain evidence="7 8">CBS 135458</strain>
    </source>
</reference>
<evidence type="ECO:0000313" key="8">
    <source>
        <dbReference type="Proteomes" id="UP001480595"/>
    </source>
</evidence>
<evidence type="ECO:0000256" key="2">
    <source>
        <dbReference type="RuleBase" id="RU003694"/>
    </source>
</evidence>